<name>A0ACC3S680_9PEZI</name>
<comment type="caution">
    <text evidence="1">The sequence shown here is derived from an EMBL/GenBank/DDBJ whole genome shotgun (WGS) entry which is preliminary data.</text>
</comment>
<keyword evidence="2" id="KW-1185">Reference proteome</keyword>
<organism evidence="1 2">
    <name type="scientific">Zalaria obscura</name>
    <dbReference type="NCBI Taxonomy" id="2024903"/>
    <lineage>
        <taxon>Eukaryota</taxon>
        <taxon>Fungi</taxon>
        <taxon>Dikarya</taxon>
        <taxon>Ascomycota</taxon>
        <taxon>Pezizomycotina</taxon>
        <taxon>Dothideomycetes</taxon>
        <taxon>Dothideomycetidae</taxon>
        <taxon>Dothideales</taxon>
        <taxon>Zalariaceae</taxon>
        <taxon>Zalaria</taxon>
    </lineage>
</organism>
<gene>
    <name evidence="1" type="ORF">M8818_006589</name>
</gene>
<evidence type="ECO:0000313" key="2">
    <source>
        <dbReference type="Proteomes" id="UP001320706"/>
    </source>
</evidence>
<evidence type="ECO:0000313" key="1">
    <source>
        <dbReference type="EMBL" id="KAK8198722.1"/>
    </source>
</evidence>
<dbReference type="Proteomes" id="UP001320706">
    <property type="component" value="Unassembled WGS sequence"/>
</dbReference>
<reference evidence="1" key="1">
    <citation type="submission" date="2024-02" db="EMBL/GenBank/DDBJ databases">
        <title>Metagenome Assembled Genome of Zalaria obscura JY119.</title>
        <authorList>
            <person name="Vighnesh L."/>
            <person name="Jagadeeshwari U."/>
            <person name="Venkata Ramana C."/>
            <person name="Sasikala C."/>
        </authorList>
    </citation>
    <scope>NUCLEOTIDE SEQUENCE</scope>
    <source>
        <strain evidence="1">JY119</strain>
    </source>
</reference>
<proteinExistence type="predicted"/>
<sequence>MLFDDLEACVNLIEVVCTPESMLNPFGKVVKGHATLCGPVCEAVCRAGGVDRWPKPVGNGYTLRLVEDTESVEGIESVEDIESRYYGPSNVVFFDTAEDEEASLNQTVYCLIVAQDVVSTMQKLVLVLYKCGDHADQFKRVGFVFWDDLPVSDIPKRTITIV</sequence>
<accession>A0ACC3S680</accession>
<dbReference type="EMBL" id="JAMKPW020000040">
    <property type="protein sequence ID" value="KAK8198722.1"/>
    <property type="molecule type" value="Genomic_DNA"/>
</dbReference>
<protein>
    <submittedName>
        <fullName evidence="1">Uncharacterized protein</fullName>
    </submittedName>
</protein>